<dbReference type="OrthoDB" id="9809155at2"/>
<dbReference type="STRING" id="1526571.AT746_19275"/>
<dbReference type="InterPro" id="IPR035093">
    <property type="entry name" value="RelE/ParE_toxin_dom_sf"/>
</dbReference>
<dbReference type="Proteomes" id="UP000068447">
    <property type="component" value="Chromosome"/>
</dbReference>
<reference evidence="1 2" key="1">
    <citation type="submission" date="2015-12" db="EMBL/GenBank/DDBJ databases">
        <title>Complete genome of Lacimicrobium alkaliphilum KCTC 32984.</title>
        <authorList>
            <person name="Kim S.-G."/>
            <person name="Lee Y.-J."/>
        </authorList>
    </citation>
    <scope>NUCLEOTIDE SEQUENCE [LARGE SCALE GENOMIC DNA]</scope>
    <source>
        <strain evidence="1 2">YelD216</strain>
    </source>
</reference>
<accession>A0A0U2ZB88</accession>
<gene>
    <name evidence="1" type="ORF">AT746_19275</name>
</gene>
<protein>
    <recommendedName>
        <fullName evidence="3">Plasmid stabilization protein</fullName>
    </recommendedName>
</protein>
<dbReference type="RefSeq" id="WP_062483715.1">
    <property type="nucleotide sequence ID" value="NZ_CP013650.1"/>
</dbReference>
<proteinExistence type="predicted"/>
<dbReference type="KEGG" id="lal:AT746_19275"/>
<name>A0A0U2ZB88_9ALTE</name>
<dbReference type="EMBL" id="CP013650">
    <property type="protein sequence ID" value="ALT00196.1"/>
    <property type="molecule type" value="Genomic_DNA"/>
</dbReference>
<keyword evidence="2" id="KW-1185">Reference proteome</keyword>
<organism evidence="1 2">
    <name type="scientific">Lacimicrobium alkaliphilum</name>
    <dbReference type="NCBI Taxonomy" id="1526571"/>
    <lineage>
        <taxon>Bacteria</taxon>
        <taxon>Pseudomonadati</taxon>
        <taxon>Pseudomonadota</taxon>
        <taxon>Gammaproteobacteria</taxon>
        <taxon>Alteromonadales</taxon>
        <taxon>Alteromonadaceae</taxon>
        <taxon>Lacimicrobium</taxon>
    </lineage>
</organism>
<evidence type="ECO:0000313" key="2">
    <source>
        <dbReference type="Proteomes" id="UP000068447"/>
    </source>
</evidence>
<evidence type="ECO:0008006" key="3">
    <source>
        <dbReference type="Google" id="ProtNLM"/>
    </source>
</evidence>
<dbReference type="AlphaFoldDB" id="A0A0U2ZB88"/>
<dbReference type="Gene3D" id="3.30.2310.20">
    <property type="entry name" value="RelE-like"/>
    <property type="match status" value="1"/>
</dbReference>
<evidence type="ECO:0000313" key="1">
    <source>
        <dbReference type="EMBL" id="ALT00196.1"/>
    </source>
</evidence>
<sequence>MRKVRILQEAADEAIAAANWYNRERDGLGAEFAGAVEIAVDLIEEDILSLSPMPGKSGDKGVKRLILKRFPYDIVVAESAEEVIVIAVAHHSRKPGYWRQRINP</sequence>